<sequence>MKELWLPVKGWEVYEISSYGRLKRGNRILSGGINSHGYRQHTLYMDGKKQQFYAHRLVAIAFLENPENKYSVNHKDGNKLNNVVSNLEWATISENTQHAYNNGLSKANSEKGSRISADKRSIKLKATHKKTGEVLFFKNSKEAADFLKKGSGNIRSAATGKIKSAYGYYWEQV</sequence>
<reference evidence="2 3" key="1">
    <citation type="submission" date="2017-04" db="EMBL/GenBank/DDBJ databases">
        <title>Complete Genome Sequence of Lytic Bacteriophage EF1 Infecting Enterococcus faecalis Isolates.</title>
        <authorList>
            <person name="Kim D."/>
            <person name="Kim Y.J."/>
            <person name="Han B.K."/>
            <person name="Kim H."/>
        </authorList>
    </citation>
    <scope>NUCLEOTIDE SEQUENCE [LARGE SCALE GENOMIC DNA]</scope>
</reference>
<evidence type="ECO:0000259" key="1">
    <source>
        <dbReference type="SMART" id="SM00507"/>
    </source>
</evidence>
<organism evidence="2 3">
    <name type="scientific">Enterococcus phage EF1</name>
    <dbReference type="NCBI Taxonomy" id="2025813"/>
    <lineage>
        <taxon>Viruses</taxon>
        <taxon>Duplodnaviria</taxon>
        <taxon>Heunggongvirae</taxon>
        <taxon>Uroviricota</taxon>
        <taxon>Caudoviricetes</taxon>
    </lineage>
</organism>
<dbReference type="Pfam" id="PF13392">
    <property type="entry name" value="HNH_3"/>
    <property type="match status" value="1"/>
</dbReference>
<dbReference type="InterPro" id="IPR003615">
    <property type="entry name" value="HNH_nuc"/>
</dbReference>
<keyword evidence="3" id="KW-1185">Reference proteome</keyword>
<keyword evidence="2" id="KW-0378">Hydrolase</keyword>
<feature type="domain" description="HNH nuclease" evidence="1">
    <location>
        <begin position="48"/>
        <end position="96"/>
    </location>
</feature>
<dbReference type="Proteomes" id="UP000260005">
    <property type="component" value="Segment"/>
</dbReference>
<dbReference type="SMART" id="SM00507">
    <property type="entry name" value="HNHc"/>
    <property type="match status" value="1"/>
</dbReference>
<dbReference type="SUPFAM" id="SSF54060">
    <property type="entry name" value="His-Me finger endonucleases"/>
    <property type="match status" value="1"/>
</dbReference>
<dbReference type="InterPro" id="IPR010902">
    <property type="entry name" value="NUMOD4"/>
</dbReference>
<dbReference type="InterPro" id="IPR044925">
    <property type="entry name" value="His-Me_finger_sf"/>
</dbReference>
<name>A0A249XXL3_9CAUD</name>
<evidence type="ECO:0000313" key="2">
    <source>
        <dbReference type="EMBL" id="ASZ76682.1"/>
    </source>
</evidence>
<dbReference type="GO" id="GO:0004519">
    <property type="term" value="F:endonuclease activity"/>
    <property type="evidence" value="ECO:0007669"/>
    <property type="project" value="UniProtKB-KW"/>
</dbReference>
<dbReference type="Gene3D" id="1.10.10.10">
    <property type="entry name" value="Winged helix-like DNA-binding domain superfamily/Winged helix DNA-binding domain"/>
    <property type="match status" value="1"/>
</dbReference>
<dbReference type="GO" id="GO:0016788">
    <property type="term" value="F:hydrolase activity, acting on ester bonds"/>
    <property type="evidence" value="ECO:0007669"/>
    <property type="project" value="InterPro"/>
</dbReference>
<dbReference type="InterPro" id="IPR036388">
    <property type="entry name" value="WH-like_DNA-bd_sf"/>
</dbReference>
<accession>A0A249XXL3</accession>
<proteinExistence type="predicted"/>
<evidence type="ECO:0000313" key="3">
    <source>
        <dbReference type="Proteomes" id="UP000260005"/>
    </source>
</evidence>
<dbReference type="EMBL" id="MF001358">
    <property type="protein sequence ID" value="ASZ76682.1"/>
    <property type="molecule type" value="Genomic_DNA"/>
</dbReference>
<keyword evidence="2" id="KW-0255">Endonuclease</keyword>
<dbReference type="Gene3D" id="3.90.75.20">
    <property type="match status" value="1"/>
</dbReference>
<keyword evidence="2" id="KW-0540">Nuclease</keyword>
<protein>
    <submittedName>
        <fullName evidence="2">HNH homing endonuclease</fullName>
    </submittedName>
</protein>
<dbReference type="Pfam" id="PF07463">
    <property type="entry name" value="NUMOD4"/>
    <property type="match status" value="1"/>
</dbReference>